<feature type="region of interest" description="Disordered" evidence="1">
    <location>
        <begin position="70"/>
        <end position="126"/>
    </location>
</feature>
<feature type="compositionally biased region" description="Basic and acidic residues" evidence="1">
    <location>
        <begin position="70"/>
        <end position="81"/>
    </location>
</feature>
<gene>
    <name evidence="3" type="ORF">ACFFJ2_17590</name>
</gene>
<keyword evidence="3" id="KW-0540">Nuclease</keyword>
<protein>
    <submittedName>
        <fullName evidence="3">HNH endonuclease</fullName>
    </submittedName>
</protein>
<dbReference type="EMBL" id="JBHLXD010000042">
    <property type="protein sequence ID" value="MFC0210213.1"/>
    <property type="molecule type" value="Genomic_DNA"/>
</dbReference>
<keyword evidence="3" id="KW-0255">Endonuclease</keyword>
<proteinExistence type="predicted"/>
<accession>A0ABV6DC29</accession>
<dbReference type="RefSeq" id="WP_261521724.1">
    <property type="nucleotide sequence ID" value="NZ_JAODNW010000020.1"/>
</dbReference>
<keyword evidence="4" id="KW-1185">Reference proteome</keyword>
<keyword evidence="3" id="KW-0378">Hydrolase</keyword>
<sequence length="126" mass="13865">MAQWPYNTSTWQRLRLAKLSTNPLCYACELRGKIVPAVAVDHVKPIKQGGEPFPPLEGLMSLCERCHNEKTSATDRPDRMSSGRRFKGFDLNGNPIDPADAWHGGGGGQITRNDRAGDRCAPSENT</sequence>
<dbReference type="GO" id="GO:0004519">
    <property type="term" value="F:endonuclease activity"/>
    <property type="evidence" value="ECO:0007669"/>
    <property type="project" value="UniProtKB-KW"/>
</dbReference>
<dbReference type="Gene3D" id="1.10.30.50">
    <property type="match status" value="1"/>
</dbReference>
<evidence type="ECO:0000313" key="4">
    <source>
        <dbReference type="Proteomes" id="UP001589755"/>
    </source>
</evidence>
<name>A0ABV6DC29_9HYPH</name>
<feature type="domain" description="HNH" evidence="2">
    <location>
        <begin position="25"/>
        <end position="72"/>
    </location>
</feature>
<dbReference type="Proteomes" id="UP001589755">
    <property type="component" value="Unassembled WGS sequence"/>
</dbReference>
<evidence type="ECO:0000256" key="1">
    <source>
        <dbReference type="SAM" id="MobiDB-lite"/>
    </source>
</evidence>
<dbReference type="InterPro" id="IPR002711">
    <property type="entry name" value="HNH"/>
</dbReference>
<dbReference type="Pfam" id="PF01844">
    <property type="entry name" value="HNH"/>
    <property type="match status" value="1"/>
</dbReference>
<evidence type="ECO:0000259" key="2">
    <source>
        <dbReference type="Pfam" id="PF01844"/>
    </source>
</evidence>
<comment type="caution">
    <text evidence="3">The sequence shown here is derived from an EMBL/GenBank/DDBJ whole genome shotgun (WGS) entry which is preliminary data.</text>
</comment>
<reference evidence="3 4" key="1">
    <citation type="submission" date="2024-09" db="EMBL/GenBank/DDBJ databases">
        <authorList>
            <person name="Sun Q."/>
            <person name="Mori K."/>
        </authorList>
    </citation>
    <scope>NUCLEOTIDE SEQUENCE [LARGE SCALE GENOMIC DNA]</scope>
    <source>
        <strain evidence="3 4">CCM 8543</strain>
    </source>
</reference>
<organism evidence="3 4">
    <name type="scientific">Chelativorans intermedius</name>
    <dbReference type="NCBI Taxonomy" id="515947"/>
    <lineage>
        <taxon>Bacteria</taxon>
        <taxon>Pseudomonadati</taxon>
        <taxon>Pseudomonadota</taxon>
        <taxon>Alphaproteobacteria</taxon>
        <taxon>Hyphomicrobiales</taxon>
        <taxon>Phyllobacteriaceae</taxon>
        <taxon>Chelativorans</taxon>
    </lineage>
</organism>
<evidence type="ECO:0000313" key="3">
    <source>
        <dbReference type="EMBL" id="MFC0210213.1"/>
    </source>
</evidence>